<dbReference type="InterPro" id="IPR007110">
    <property type="entry name" value="Ig-like_dom"/>
</dbReference>
<protein>
    <recommendedName>
        <fullName evidence="6">Ig-like domain-containing protein</fullName>
    </recommendedName>
</protein>
<evidence type="ECO:0000256" key="1">
    <source>
        <dbReference type="ARBA" id="ARBA00022729"/>
    </source>
</evidence>
<dbReference type="InterPro" id="IPR036179">
    <property type="entry name" value="Ig-like_dom_sf"/>
</dbReference>
<sequence>MFVNYIFVSELFMFFTVNGQACEKLVSLPATQPVLRYDFNYTIQDVIIELVNPNNNPIFRVSCFETCSSAEYLNSTLASTGDITTGKFHIKLDSFGDGQQGNYRFRAPGWEKVVSKCINLYMLGTPSPSTISANSEPYEGGTVKLTCHSISTTDPPGHDLVMSYTWTKDGTNLTSGGRFILLPNTAATLTLNDVQRNGPDNIAFNSTGVSLALSDGDRFSPVACLADCKPSCTFRWTKGQIYVTSSAVLDIGIVGSDDQGIYTCTGTHSIYTTYTNTKNYSVIVLCKL</sequence>
<feature type="signal peptide" evidence="5">
    <location>
        <begin position="1"/>
        <end position="21"/>
    </location>
</feature>
<keyword evidence="2" id="KW-1015">Disulfide bond</keyword>
<dbReference type="Proteomes" id="UP001164746">
    <property type="component" value="Chromosome 5"/>
</dbReference>
<evidence type="ECO:0000256" key="4">
    <source>
        <dbReference type="ARBA" id="ARBA00023319"/>
    </source>
</evidence>
<dbReference type="SUPFAM" id="SSF48726">
    <property type="entry name" value="Immunoglobulin"/>
    <property type="match status" value="1"/>
</dbReference>
<keyword evidence="8" id="KW-1185">Reference proteome</keyword>
<dbReference type="InterPro" id="IPR013783">
    <property type="entry name" value="Ig-like_fold"/>
</dbReference>
<dbReference type="Gene3D" id="2.60.40.10">
    <property type="entry name" value="Immunoglobulins"/>
    <property type="match status" value="1"/>
</dbReference>
<accession>A0ABY7EBC4</accession>
<dbReference type="PANTHER" id="PTHR44337:SF17">
    <property type="entry name" value="CARCINOEMBRYONIC ANTIGEN-RELATED CELL ADHESION MOLECULE 5 ISOFORM X1"/>
    <property type="match status" value="1"/>
</dbReference>
<proteinExistence type="predicted"/>
<evidence type="ECO:0000313" key="8">
    <source>
        <dbReference type="Proteomes" id="UP001164746"/>
    </source>
</evidence>
<gene>
    <name evidence="7" type="ORF">MAR_021088</name>
</gene>
<dbReference type="PANTHER" id="PTHR44337">
    <property type="entry name" value="CARCINOEMBRYONIC ANTIGEN-RELATED CELL ADHESION MOLECULE 8"/>
    <property type="match status" value="1"/>
</dbReference>
<evidence type="ECO:0000256" key="5">
    <source>
        <dbReference type="SAM" id="SignalP"/>
    </source>
</evidence>
<dbReference type="InterPro" id="IPR052598">
    <property type="entry name" value="IgSF_CEA-related"/>
</dbReference>
<keyword evidence="1 5" id="KW-0732">Signal</keyword>
<name>A0ABY7EBC4_MYAAR</name>
<keyword evidence="3" id="KW-0325">Glycoprotein</keyword>
<dbReference type="SMART" id="SM00409">
    <property type="entry name" value="IG"/>
    <property type="match status" value="1"/>
</dbReference>
<dbReference type="InterPro" id="IPR003599">
    <property type="entry name" value="Ig_sub"/>
</dbReference>
<dbReference type="PROSITE" id="PS50835">
    <property type="entry name" value="IG_LIKE"/>
    <property type="match status" value="1"/>
</dbReference>
<reference evidence="7" key="1">
    <citation type="submission" date="2022-11" db="EMBL/GenBank/DDBJ databases">
        <title>Centuries of genome instability and evolution in soft-shell clam transmissible cancer (bioRxiv).</title>
        <authorList>
            <person name="Hart S.F.M."/>
            <person name="Yonemitsu M.A."/>
            <person name="Giersch R.M."/>
            <person name="Beal B.F."/>
            <person name="Arriagada G."/>
            <person name="Davis B.W."/>
            <person name="Ostrander E.A."/>
            <person name="Goff S.P."/>
            <person name="Metzger M.J."/>
        </authorList>
    </citation>
    <scope>NUCLEOTIDE SEQUENCE</scope>
    <source>
        <strain evidence="7">MELC-2E11</strain>
        <tissue evidence="7">Siphon/mantle</tissue>
    </source>
</reference>
<dbReference type="EMBL" id="CP111016">
    <property type="protein sequence ID" value="WAR05719.1"/>
    <property type="molecule type" value="Genomic_DNA"/>
</dbReference>
<keyword evidence="4" id="KW-0393">Immunoglobulin domain</keyword>
<feature type="domain" description="Ig-like" evidence="6">
    <location>
        <begin position="126"/>
        <end position="281"/>
    </location>
</feature>
<organism evidence="7 8">
    <name type="scientific">Mya arenaria</name>
    <name type="common">Soft-shell clam</name>
    <dbReference type="NCBI Taxonomy" id="6604"/>
    <lineage>
        <taxon>Eukaryota</taxon>
        <taxon>Metazoa</taxon>
        <taxon>Spiralia</taxon>
        <taxon>Lophotrochozoa</taxon>
        <taxon>Mollusca</taxon>
        <taxon>Bivalvia</taxon>
        <taxon>Autobranchia</taxon>
        <taxon>Heteroconchia</taxon>
        <taxon>Euheterodonta</taxon>
        <taxon>Imparidentia</taxon>
        <taxon>Neoheterodontei</taxon>
        <taxon>Myida</taxon>
        <taxon>Myoidea</taxon>
        <taxon>Myidae</taxon>
        <taxon>Mya</taxon>
    </lineage>
</organism>
<evidence type="ECO:0000259" key="6">
    <source>
        <dbReference type="PROSITE" id="PS50835"/>
    </source>
</evidence>
<evidence type="ECO:0000256" key="2">
    <source>
        <dbReference type="ARBA" id="ARBA00023157"/>
    </source>
</evidence>
<evidence type="ECO:0000256" key="3">
    <source>
        <dbReference type="ARBA" id="ARBA00023180"/>
    </source>
</evidence>
<feature type="chain" id="PRO_5046369065" description="Ig-like domain-containing protein" evidence="5">
    <location>
        <begin position="22"/>
        <end position="288"/>
    </location>
</feature>
<evidence type="ECO:0000313" key="7">
    <source>
        <dbReference type="EMBL" id="WAR05719.1"/>
    </source>
</evidence>